<dbReference type="RefSeq" id="WP_075055300.1">
    <property type="nucleotide sequence ID" value="NZ_CP007536.1"/>
</dbReference>
<feature type="transmembrane region" description="Helical" evidence="1">
    <location>
        <begin position="245"/>
        <end position="266"/>
    </location>
</feature>
<evidence type="ECO:0000313" key="2">
    <source>
        <dbReference type="EMBL" id="AIC16566.1"/>
    </source>
</evidence>
<keyword evidence="1" id="KW-0472">Membrane</keyword>
<reference evidence="2 3" key="1">
    <citation type="journal article" date="2014" name="Int. J. Syst. Evol. Microbiol.">
        <title>Nitrososphaera viennensis gen. nov., sp. nov., an aerobic and mesophilic, ammonia-oxidizing archaeon from soil and a member of the archaeal phylum Thaumarchaeota.</title>
        <authorList>
            <person name="Stieglmeier M."/>
            <person name="Klingl A."/>
            <person name="Alves R.J."/>
            <person name="Rittmann S.K."/>
            <person name="Melcher M."/>
            <person name="Leisch N."/>
            <person name="Schleper C."/>
        </authorList>
    </citation>
    <scope>NUCLEOTIDE SEQUENCE [LARGE SCALE GENOMIC DNA]</scope>
    <source>
        <strain evidence="2">EN76</strain>
    </source>
</reference>
<sequence length="356" mass="37878">MNYFQRGTLIIFEPAQRLSAGYIILTIGVLMAISGGTWDVTNHLLNKPETFFSPPHAVLYTGAGTAVFGAVLVLSASRAIKKTEWPARLAIVGVTLLLVAGPVDFWWHSLFGLDGLLSPPHAVLVSGMVTSGIGAMIGIIYAWPKAEHKSLPRALLVLGMLPVWLAAAGSIDMFSLPFSRTGFFDFNPQPQAGALVATLGFPLVTAAIMVATFSLAGRRFGAASALAGAFVFIGVLTSMVPNEALWPTIPFYLSVMVPLVAADAILSHWRSKGAMFAAGAIAGLSFFVLYYPLITHTYNEIVMPERAVWASLTATIYFEIVPAVFPLVVVPAAAMGILGATIGQRMATRAELALLK</sequence>
<proteinExistence type="predicted"/>
<dbReference type="EMBL" id="CP007536">
    <property type="protein sequence ID" value="AIC16566.1"/>
    <property type="molecule type" value="Genomic_DNA"/>
</dbReference>
<evidence type="ECO:0000256" key="1">
    <source>
        <dbReference type="SAM" id="Phobius"/>
    </source>
</evidence>
<feature type="transmembrane region" description="Helical" evidence="1">
    <location>
        <begin position="155"/>
        <end position="174"/>
    </location>
</feature>
<feature type="transmembrane region" description="Helical" evidence="1">
    <location>
        <begin position="194"/>
        <end position="213"/>
    </location>
</feature>
<dbReference type="STRING" id="926571.NVIE_023070"/>
<dbReference type="KEGG" id="nvn:NVIE_023070"/>
<gene>
    <name evidence="2" type="ORF">NVIE_023070</name>
</gene>
<dbReference type="OrthoDB" id="11953at2157"/>
<organism evidence="2 3">
    <name type="scientific">Nitrososphaera viennensis EN76</name>
    <dbReference type="NCBI Taxonomy" id="926571"/>
    <lineage>
        <taxon>Archaea</taxon>
        <taxon>Nitrososphaerota</taxon>
        <taxon>Nitrososphaeria</taxon>
        <taxon>Nitrososphaerales</taxon>
        <taxon>Nitrososphaeraceae</taxon>
        <taxon>Nitrososphaera</taxon>
    </lineage>
</organism>
<accession>A0A060HSV9</accession>
<dbReference type="HOGENOM" id="CLU_717318_0_0_2"/>
<feature type="transmembrane region" description="Helical" evidence="1">
    <location>
        <begin position="273"/>
        <end position="294"/>
    </location>
</feature>
<keyword evidence="3" id="KW-1185">Reference proteome</keyword>
<feature type="transmembrane region" description="Helical" evidence="1">
    <location>
        <begin position="314"/>
        <end position="340"/>
    </location>
</feature>
<protein>
    <submittedName>
        <fullName evidence="2">Uncharacterized transporter</fullName>
    </submittedName>
</protein>
<feature type="transmembrane region" description="Helical" evidence="1">
    <location>
        <begin position="220"/>
        <end position="239"/>
    </location>
</feature>
<feature type="transmembrane region" description="Helical" evidence="1">
    <location>
        <begin position="58"/>
        <end position="77"/>
    </location>
</feature>
<feature type="transmembrane region" description="Helical" evidence="1">
    <location>
        <begin position="121"/>
        <end position="143"/>
    </location>
</feature>
<feature type="transmembrane region" description="Helical" evidence="1">
    <location>
        <begin position="20"/>
        <end position="38"/>
    </location>
</feature>
<dbReference type="GeneID" id="74947547"/>
<keyword evidence="1" id="KW-1133">Transmembrane helix</keyword>
<dbReference type="Proteomes" id="UP000027093">
    <property type="component" value="Chromosome"/>
</dbReference>
<feature type="transmembrane region" description="Helical" evidence="1">
    <location>
        <begin position="89"/>
        <end position="109"/>
    </location>
</feature>
<evidence type="ECO:0000313" key="3">
    <source>
        <dbReference type="Proteomes" id="UP000027093"/>
    </source>
</evidence>
<keyword evidence="1" id="KW-0812">Transmembrane</keyword>
<name>A0A060HSV9_9ARCH</name>
<dbReference type="AlphaFoldDB" id="A0A060HSV9"/>